<feature type="region of interest" description="Disordered" evidence="1">
    <location>
        <begin position="375"/>
        <end position="394"/>
    </location>
</feature>
<dbReference type="Proteomes" id="UP000504606">
    <property type="component" value="Unplaced"/>
</dbReference>
<name>A0A6J1SAB9_FRAOC</name>
<evidence type="ECO:0000313" key="3">
    <source>
        <dbReference type="Proteomes" id="UP000504606"/>
    </source>
</evidence>
<dbReference type="Pfam" id="PF00646">
    <property type="entry name" value="F-box"/>
    <property type="match status" value="1"/>
</dbReference>
<evidence type="ECO:0000313" key="5">
    <source>
        <dbReference type="RefSeq" id="XP_026275651.1"/>
    </source>
</evidence>
<dbReference type="SMART" id="SM00256">
    <property type="entry name" value="FBOX"/>
    <property type="match status" value="1"/>
</dbReference>
<evidence type="ECO:0000313" key="6">
    <source>
        <dbReference type="RefSeq" id="XP_026275652.1"/>
    </source>
</evidence>
<sequence length="504" mass="56120">MDADQHEQSLDRLPELALLEVLKLLPIKDLLTCRLVCKRLGELAMHPTVWQEKSWGWGENHQKLACPVLRLAPCLGRAEGLRSRDGCVHTLSTTRCAVEHLEIDANVKLSASALEAAPAVLEVALALQRQEVLGRLRSLWITLQPKDTTKGHDSQLYRTLALTSRLLETLVVEVMPEARATPGTECCFEGIQVPSSLKRVEFYSLRQETALVDFLLSTHAATLETVRFHGPASTSTLQLLAGLPRLRELTCRLQVGLEALSASESLQVLSIWVKGREEESASAEAVAGAESFLRQARQLRQVSLQCGYGAHSSQFPAALVKALAKGGARSHVEKLCVVCRCDGQQQLERALLDALPELPALRELDLDCCRRRQPQDESHRHEPLDESHESDEPYEQLLRGLTPATAPALRRLTVVACAHDWTHRPSVKALLAANPSLQVRVGWRDNISYDDDLKPLSTCRDCYACKLKCHPELREARYNSHVCFSLKQELSTCPTVHNHSNLSW</sequence>
<evidence type="ECO:0000259" key="2">
    <source>
        <dbReference type="PROSITE" id="PS50181"/>
    </source>
</evidence>
<keyword evidence="3" id="KW-1185">Reference proteome</keyword>
<accession>A0A6J1SAB9</accession>
<evidence type="ECO:0000313" key="4">
    <source>
        <dbReference type="RefSeq" id="XP_026275650.1"/>
    </source>
</evidence>
<proteinExistence type="predicted"/>
<dbReference type="InterPro" id="IPR001810">
    <property type="entry name" value="F-box_dom"/>
</dbReference>
<dbReference type="GeneID" id="113204631"/>
<dbReference type="RefSeq" id="XP_026275651.1">
    <property type="nucleotide sequence ID" value="XM_026419866.2"/>
</dbReference>
<dbReference type="InterPro" id="IPR036047">
    <property type="entry name" value="F-box-like_dom_sf"/>
</dbReference>
<dbReference type="InterPro" id="IPR032675">
    <property type="entry name" value="LRR_dom_sf"/>
</dbReference>
<dbReference type="Gene3D" id="3.80.10.10">
    <property type="entry name" value="Ribonuclease Inhibitor"/>
    <property type="match status" value="1"/>
</dbReference>
<dbReference type="AlphaFoldDB" id="A0A6J1SAB9"/>
<gene>
    <name evidence="4 5 6" type="primary">LOC113204631</name>
</gene>
<organism evidence="3 5">
    <name type="scientific">Frankliniella occidentalis</name>
    <name type="common">Western flower thrips</name>
    <name type="synonym">Euthrips occidentalis</name>
    <dbReference type="NCBI Taxonomy" id="133901"/>
    <lineage>
        <taxon>Eukaryota</taxon>
        <taxon>Metazoa</taxon>
        <taxon>Ecdysozoa</taxon>
        <taxon>Arthropoda</taxon>
        <taxon>Hexapoda</taxon>
        <taxon>Insecta</taxon>
        <taxon>Pterygota</taxon>
        <taxon>Neoptera</taxon>
        <taxon>Paraneoptera</taxon>
        <taxon>Thysanoptera</taxon>
        <taxon>Terebrantia</taxon>
        <taxon>Thripoidea</taxon>
        <taxon>Thripidae</taxon>
        <taxon>Frankliniella</taxon>
    </lineage>
</organism>
<dbReference type="OrthoDB" id="4503771at2759"/>
<reference evidence="4 5" key="1">
    <citation type="submission" date="2025-04" db="UniProtKB">
        <authorList>
            <consortium name="RefSeq"/>
        </authorList>
    </citation>
    <scope>IDENTIFICATION</scope>
    <source>
        <tissue evidence="4 5">Whole organism</tissue>
    </source>
</reference>
<feature type="compositionally biased region" description="Basic and acidic residues" evidence="1">
    <location>
        <begin position="375"/>
        <end position="391"/>
    </location>
</feature>
<feature type="domain" description="F-box" evidence="2">
    <location>
        <begin position="7"/>
        <end position="53"/>
    </location>
</feature>
<dbReference type="RefSeq" id="XP_026275650.1">
    <property type="nucleotide sequence ID" value="XM_026419865.2"/>
</dbReference>
<dbReference type="KEGG" id="foc:113204631"/>
<dbReference type="PROSITE" id="PS50181">
    <property type="entry name" value="FBOX"/>
    <property type="match status" value="1"/>
</dbReference>
<protein>
    <submittedName>
        <fullName evidence="4 5">Uncharacterized protein LOC113204631</fullName>
    </submittedName>
</protein>
<dbReference type="SUPFAM" id="SSF81383">
    <property type="entry name" value="F-box domain"/>
    <property type="match status" value="1"/>
</dbReference>
<evidence type="ECO:0000256" key="1">
    <source>
        <dbReference type="SAM" id="MobiDB-lite"/>
    </source>
</evidence>
<dbReference type="RefSeq" id="XP_026275652.1">
    <property type="nucleotide sequence ID" value="XM_026419867.2"/>
</dbReference>